<dbReference type="PANTHER" id="PTHR46729:SF1">
    <property type="entry name" value="LEUKOCYTE RECEPTOR CLUSTER MEMBER 9"/>
    <property type="match status" value="1"/>
</dbReference>
<accession>A0A4E0QWY8</accession>
<keyword evidence="3" id="KW-0675">Receptor</keyword>
<dbReference type="InterPro" id="IPR040459">
    <property type="entry name" value="MJ1316"/>
</dbReference>
<comment type="caution">
    <text evidence="3">The sequence shown here is derived from an EMBL/GenBank/DDBJ whole genome shotgun (WGS) entry which is preliminary data.</text>
</comment>
<dbReference type="Proteomes" id="UP000230066">
    <property type="component" value="Unassembled WGS sequence"/>
</dbReference>
<dbReference type="Pfam" id="PF04457">
    <property type="entry name" value="MJ1316"/>
    <property type="match status" value="1"/>
</dbReference>
<evidence type="ECO:0000313" key="3">
    <source>
        <dbReference type="EMBL" id="THD18994.1"/>
    </source>
</evidence>
<dbReference type="PANTHER" id="PTHR46729">
    <property type="entry name" value="LEUKOCYTE RECEPTOR CLUSTER MEMBER 9"/>
    <property type="match status" value="1"/>
</dbReference>
<evidence type="ECO:0000259" key="1">
    <source>
        <dbReference type="Pfam" id="PF04457"/>
    </source>
</evidence>
<reference evidence="3" key="1">
    <citation type="submission" date="2019-03" db="EMBL/GenBank/DDBJ databases">
        <title>Improved annotation for the trematode Fasciola hepatica.</title>
        <authorList>
            <person name="Choi Y.-J."/>
            <person name="Martin J."/>
            <person name="Mitreva M."/>
        </authorList>
    </citation>
    <scope>NUCLEOTIDE SEQUENCE [LARGE SCALE GENOMIC DNA]</scope>
</reference>
<organism evidence="3 4">
    <name type="scientific">Fasciola hepatica</name>
    <name type="common">Liver fluke</name>
    <dbReference type="NCBI Taxonomy" id="6192"/>
    <lineage>
        <taxon>Eukaryota</taxon>
        <taxon>Metazoa</taxon>
        <taxon>Spiralia</taxon>
        <taxon>Lophotrochozoa</taxon>
        <taxon>Platyhelminthes</taxon>
        <taxon>Trematoda</taxon>
        <taxon>Digenea</taxon>
        <taxon>Plagiorchiida</taxon>
        <taxon>Echinostomata</taxon>
        <taxon>Echinostomatoidea</taxon>
        <taxon>Fasciolidae</taxon>
        <taxon>Fasciola</taxon>
    </lineage>
</organism>
<dbReference type="InterPro" id="IPR042653">
    <property type="entry name" value="Leng9"/>
</dbReference>
<gene>
    <name evidence="3" type="ORF">D915_010148</name>
</gene>
<dbReference type="Gene3D" id="3.90.1140.10">
    <property type="entry name" value="Cyclic phosphodiesterase"/>
    <property type="match status" value="1"/>
</dbReference>
<sequence>MSSKKDGEKKPKKKPPMRTAMDVVKRIMWDDKIPESLITIGYEDRFLGILEKPFDEFSWEPLDTLDYYSFGVPEHRIQYFKYRDTIVWDKRERLDNVYGSTGSGISIEQAMEDADESYRNSIELPAASQSLKEQDSDSEDDAVGIFFGGASGVRDQTSDNDEEEDNFWQNKLRPNFFICQRADSHFLREKVVNLQSHVCQKQPLLESCCIQPNALHITLRTLRLDDANQVSECVKALKLAKEELEDLLPSSPLAVRGVNSFHNRVVYAAVELSDELSKFVDHLDLVLRSTGLTIPDGPDFVPHITLVKLSRPVGRQIGTNSIDPALYADFEHCDFGVQPLDAIYLCSMEKTRDSDGFYVSPVHVTFMRPIL</sequence>
<feature type="domain" description="MJ1316 RNA cyclic group end recognition" evidence="1">
    <location>
        <begin position="17"/>
        <end position="90"/>
    </location>
</feature>
<dbReference type="InterPro" id="IPR009097">
    <property type="entry name" value="Cyclic_Pdiesterase"/>
</dbReference>
<proteinExistence type="predicted"/>
<dbReference type="EMBL" id="JXXN02007738">
    <property type="protein sequence ID" value="THD18994.1"/>
    <property type="molecule type" value="Genomic_DNA"/>
</dbReference>
<protein>
    <submittedName>
        <fullName evidence="3">Leukocyte receptor cluster member 9</fullName>
    </submittedName>
</protein>
<name>A0A4E0QWY8_FASHE</name>
<evidence type="ECO:0000313" key="4">
    <source>
        <dbReference type="Proteomes" id="UP000230066"/>
    </source>
</evidence>
<dbReference type="AlphaFoldDB" id="A0A4E0QWY8"/>
<dbReference type="InterPro" id="IPR019510">
    <property type="entry name" value="AKAP7-like_phosphoesterase"/>
</dbReference>
<dbReference type="SUPFAM" id="SSF55144">
    <property type="entry name" value="LigT-like"/>
    <property type="match status" value="1"/>
</dbReference>
<evidence type="ECO:0000259" key="2">
    <source>
        <dbReference type="Pfam" id="PF10469"/>
    </source>
</evidence>
<feature type="domain" description="A-kinase anchor protein 7-like phosphoesterase" evidence="2">
    <location>
        <begin position="174"/>
        <end position="360"/>
    </location>
</feature>
<keyword evidence="4" id="KW-1185">Reference proteome</keyword>
<dbReference type="Pfam" id="PF10469">
    <property type="entry name" value="AKAP7_NLS"/>
    <property type="match status" value="1"/>
</dbReference>